<dbReference type="VEuPathDB" id="FungiDB:VP01_5601g1"/>
<sequence length="212" mass="23727">MLPCGFGFTVFAIVLGIIHVPRSYAGIREFKQSRCSCGAPHAGCRQLVSVESTAGTVQPVRCSADILCVHHTFQEYCSGYKNLYTYKCSNCEEKYEIYDGEAKECILFLCDYDTEAQGGHLSLRITVFEWGLQQFDLQKIDPLPLNPAVRASLISSHSQGLNTQEIQAQLSKETNTHVCCHTVKHYLKILNLKLLLNDVESGKISLEKVYKA</sequence>
<organism evidence="2 3">
    <name type="scientific">Puccinia sorghi</name>
    <dbReference type="NCBI Taxonomy" id="27349"/>
    <lineage>
        <taxon>Eukaryota</taxon>
        <taxon>Fungi</taxon>
        <taxon>Dikarya</taxon>
        <taxon>Basidiomycota</taxon>
        <taxon>Pucciniomycotina</taxon>
        <taxon>Pucciniomycetes</taxon>
        <taxon>Pucciniales</taxon>
        <taxon>Pucciniaceae</taxon>
        <taxon>Puccinia</taxon>
    </lineage>
</organism>
<dbReference type="PANTHER" id="PTHR46177:SF1">
    <property type="entry name" value="INTEGRASE CATALYTIC DOMAIN-CONTAINING PROTEIN"/>
    <property type="match status" value="1"/>
</dbReference>
<dbReference type="Proteomes" id="UP000037035">
    <property type="component" value="Unassembled WGS sequence"/>
</dbReference>
<name>A0A0L6UJS4_9BASI</name>
<evidence type="ECO:0000313" key="2">
    <source>
        <dbReference type="EMBL" id="KNZ48522.1"/>
    </source>
</evidence>
<comment type="caution">
    <text evidence="2">The sequence shown here is derived from an EMBL/GenBank/DDBJ whole genome shotgun (WGS) entry which is preliminary data.</text>
</comment>
<keyword evidence="3" id="KW-1185">Reference proteome</keyword>
<accession>A0A0L6UJS4</accession>
<dbReference type="OrthoDB" id="10445407at2759"/>
<feature type="signal peptide" evidence="1">
    <location>
        <begin position="1"/>
        <end position="25"/>
    </location>
</feature>
<gene>
    <name evidence="2" type="ORF">VP01_5601g1</name>
</gene>
<feature type="chain" id="PRO_5005567725" evidence="1">
    <location>
        <begin position="26"/>
        <end position="212"/>
    </location>
</feature>
<dbReference type="PANTHER" id="PTHR46177">
    <property type="entry name" value="INTEGRASE CATALYTIC DOMAIN-CONTAINING PROTEIN"/>
    <property type="match status" value="1"/>
</dbReference>
<dbReference type="AlphaFoldDB" id="A0A0L6UJS4"/>
<keyword evidence="1" id="KW-0732">Signal</keyword>
<proteinExistence type="predicted"/>
<evidence type="ECO:0000313" key="3">
    <source>
        <dbReference type="Proteomes" id="UP000037035"/>
    </source>
</evidence>
<reference evidence="2 3" key="1">
    <citation type="submission" date="2015-08" db="EMBL/GenBank/DDBJ databases">
        <title>Next Generation Sequencing and Analysis of the Genome of Puccinia sorghi L Schw, the Causal Agent of Maize Common Rust.</title>
        <authorList>
            <person name="Rochi L."/>
            <person name="Burguener G."/>
            <person name="Darino M."/>
            <person name="Turjanski A."/>
            <person name="Kreff E."/>
            <person name="Dieguez M.J."/>
            <person name="Sacco F."/>
        </authorList>
    </citation>
    <scope>NUCLEOTIDE SEQUENCE [LARGE SCALE GENOMIC DNA]</scope>
    <source>
        <strain evidence="2 3">RO10H11247</strain>
    </source>
</reference>
<evidence type="ECO:0000256" key="1">
    <source>
        <dbReference type="SAM" id="SignalP"/>
    </source>
</evidence>
<feature type="non-terminal residue" evidence="2">
    <location>
        <position position="212"/>
    </location>
</feature>
<dbReference type="EMBL" id="LAVV01010832">
    <property type="protein sequence ID" value="KNZ48522.1"/>
    <property type="molecule type" value="Genomic_DNA"/>
</dbReference>
<protein>
    <submittedName>
        <fullName evidence="2">Uncharacterized protein</fullName>
    </submittedName>
</protein>